<protein>
    <submittedName>
        <fullName evidence="2">Uncharacterized protein</fullName>
    </submittedName>
</protein>
<organism evidence="2 3">
    <name type="scientific">Falsihalocynthiibacter arcticus</name>
    <dbReference type="NCBI Taxonomy" id="1579316"/>
    <lineage>
        <taxon>Bacteria</taxon>
        <taxon>Pseudomonadati</taxon>
        <taxon>Pseudomonadota</taxon>
        <taxon>Alphaproteobacteria</taxon>
        <taxon>Rhodobacterales</taxon>
        <taxon>Roseobacteraceae</taxon>
        <taxon>Falsihalocynthiibacter</taxon>
    </lineage>
</organism>
<name>A0A126V0H9_9RHOB</name>
<dbReference type="KEGG" id="hat:RC74_11535"/>
<gene>
    <name evidence="2" type="ORF">RC74_11535</name>
</gene>
<feature type="region of interest" description="Disordered" evidence="1">
    <location>
        <begin position="67"/>
        <end position="92"/>
    </location>
</feature>
<proteinExistence type="predicted"/>
<evidence type="ECO:0000256" key="1">
    <source>
        <dbReference type="SAM" id="MobiDB-lite"/>
    </source>
</evidence>
<dbReference type="AlphaFoldDB" id="A0A126V0H9"/>
<sequence>MSEWEVVNKAHLKEARKARGGPSIQKAYTTAMKKMQDDYYEAVGKPFGLLRVGPRLARKSTKEYAAEKRQAKRMAEDAVRLEEQRKEQTAREAELEAQACELASVEAALSEREVSHEVEVAAAAKALEQERASLHRAKLEDQKA</sequence>
<accession>A0A126V0H9</accession>
<dbReference type="Proteomes" id="UP000070371">
    <property type="component" value="Chromosome"/>
</dbReference>
<dbReference type="EMBL" id="CP014327">
    <property type="protein sequence ID" value="AML51813.1"/>
    <property type="molecule type" value="Genomic_DNA"/>
</dbReference>
<evidence type="ECO:0000313" key="3">
    <source>
        <dbReference type="Proteomes" id="UP000070371"/>
    </source>
</evidence>
<keyword evidence="3" id="KW-1185">Reference proteome</keyword>
<evidence type="ECO:0000313" key="2">
    <source>
        <dbReference type="EMBL" id="AML51813.1"/>
    </source>
</evidence>
<reference evidence="2 3" key="1">
    <citation type="submission" date="2016-02" db="EMBL/GenBank/DDBJ databases">
        <title>Complete genome sequence of Halocynthiibacter arcticus PAMC 20958t from arctic marine sediment.</title>
        <authorList>
            <person name="Lee Y.M."/>
            <person name="Baek K."/>
            <person name="Lee H.K."/>
            <person name="Shin S.C."/>
        </authorList>
    </citation>
    <scope>NUCLEOTIDE SEQUENCE [LARGE SCALE GENOMIC DNA]</scope>
    <source>
        <strain evidence="2">PAMC 20958</strain>
    </source>
</reference>